<sequence length="139" mass="16543">MRVNQKKWNTEYKRKYRMKKCTESKHEVLIKQRQKNTAYKRQYRTRINDVNEFWWDVLYALGKEALQPLTFMWNRKCPHCLSTLLTGELAEFCCNRGKRSLPLLPPYPTNLDNILINTNISLLSRKLNALFSFTAIGVQ</sequence>
<dbReference type="OrthoDB" id="2816618at2759"/>
<comment type="caution">
    <text evidence="1">The sequence shown here is derived from an EMBL/GenBank/DDBJ whole genome shotgun (WGS) entry which is preliminary data.</text>
</comment>
<feature type="non-terminal residue" evidence="1">
    <location>
        <position position="139"/>
    </location>
</feature>
<evidence type="ECO:0000313" key="2">
    <source>
        <dbReference type="Proteomes" id="UP000789759"/>
    </source>
</evidence>
<name>A0A9N9KJ51_9GLOM</name>
<reference evidence="1" key="1">
    <citation type="submission" date="2021-06" db="EMBL/GenBank/DDBJ databases">
        <authorList>
            <person name="Kallberg Y."/>
            <person name="Tangrot J."/>
            <person name="Rosling A."/>
        </authorList>
    </citation>
    <scope>NUCLEOTIDE SEQUENCE</scope>
    <source>
        <strain evidence="1">FL966</strain>
    </source>
</reference>
<dbReference type="AlphaFoldDB" id="A0A9N9KJ51"/>
<organism evidence="1 2">
    <name type="scientific">Cetraspora pellucida</name>
    <dbReference type="NCBI Taxonomy" id="1433469"/>
    <lineage>
        <taxon>Eukaryota</taxon>
        <taxon>Fungi</taxon>
        <taxon>Fungi incertae sedis</taxon>
        <taxon>Mucoromycota</taxon>
        <taxon>Glomeromycotina</taxon>
        <taxon>Glomeromycetes</taxon>
        <taxon>Diversisporales</taxon>
        <taxon>Gigasporaceae</taxon>
        <taxon>Cetraspora</taxon>
    </lineage>
</organism>
<dbReference type="Proteomes" id="UP000789759">
    <property type="component" value="Unassembled WGS sequence"/>
</dbReference>
<accession>A0A9N9KJ51</accession>
<keyword evidence="2" id="KW-1185">Reference proteome</keyword>
<proteinExistence type="predicted"/>
<evidence type="ECO:0000313" key="1">
    <source>
        <dbReference type="EMBL" id="CAG8839894.1"/>
    </source>
</evidence>
<gene>
    <name evidence="1" type="ORF">CPELLU_LOCUS21937</name>
</gene>
<protein>
    <submittedName>
        <fullName evidence="1">539_t:CDS:1</fullName>
    </submittedName>
</protein>
<dbReference type="EMBL" id="CAJVQA010088573">
    <property type="protein sequence ID" value="CAG8839894.1"/>
    <property type="molecule type" value="Genomic_DNA"/>
</dbReference>